<comment type="similarity">
    <text evidence="1">Belongs to the ComF/GntX family.</text>
</comment>
<sequence>MLLLLSFYVSYSIHLVKNALKATNLLNIFDKKDYIARNICQRMFLRELISVVFPNYCSGCGCVLMRKEAFLCVFCRNQLPETRFHSFLNNPLMKKFYGRCDLYGATSLLYFHKEGVVQKLIHQLKYKGNEQIGAWLGSWLGEKLSDEAVFRQTQVVVPVPLHPEKERLRGYNQVALFGKQLAQKLQAEYVDDVLVKIRANTSQTRKNLFQRVVNSQNIFSVKNPEKIMHKRVLLVDDLITTGATVESCYRELTQEEGVKMGVVSMAYANKED</sequence>
<dbReference type="AlphaFoldDB" id="A0A0B7IEE4"/>
<dbReference type="Pfam" id="PF00156">
    <property type="entry name" value="Pribosyltran"/>
    <property type="match status" value="1"/>
</dbReference>
<dbReference type="SUPFAM" id="SSF53271">
    <property type="entry name" value="PRTase-like"/>
    <property type="match status" value="1"/>
</dbReference>
<keyword evidence="3" id="KW-0378">Hydrolase</keyword>
<organism evidence="3 4">
    <name type="scientific">Capnocytophaga canimorsus</name>
    <dbReference type="NCBI Taxonomy" id="28188"/>
    <lineage>
        <taxon>Bacteria</taxon>
        <taxon>Pseudomonadati</taxon>
        <taxon>Bacteroidota</taxon>
        <taxon>Flavobacteriia</taxon>
        <taxon>Flavobacteriales</taxon>
        <taxon>Flavobacteriaceae</taxon>
        <taxon>Capnocytophaga</taxon>
    </lineage>
</organism>
<evidence type="ECO:0000259" key="2">
    <source>
        <dbReference type="Pfam" id="PF00156"/>
    </source>
</evidence>
<evidence type="ECO:0000313" key="4">
    <source>
        <dbReference type="Proteomes" id="UP000039370"/>
    </source>
</evidence>
<dbReference type="CDD" id="cd06223">
    <property type="entry name" value="PRTases_typeI"/>
    <property type="match status" value="1"/>
</dbReference>
<accession>A0A0B7IEE4</accession>
<evidence type="ECO:0000256" key="1">
    <source>
        <dbReference type="ARBA" id="ARBA00008007"/>
    </source>
</evidence>
<evidence type="ECO:0000313" key="3">
    <source>
        <dbReference type="EMBL" id="CEN48338.1"/>
    </source>
</evidence>
<gene>
    <name evidence="3" type="ORF">CCAN11_1700004</name>
</gene>
<dbReference type="PANTHER" id="PTHR47505:SF1">
    <property type="entry name" value="DNA UTILIZATION PROTEIN YHGH"/>
    <property type="match status" value="1"/>
</dbReference>
<dbReference type="EMBL" id="CDOK01000080">
    <property type="protein sequence ID" value="CEN48338.1"/>
    <property type="molecule type" value="Genomic_DNA"/>
</dbReference>
<proteinExistence type="inferred from homology"/>
<dbReference type="InterPro" id="IPR051910">
    <property type="entry name" value="ComF/GntX_DNA_util-trans"/>
</dbReference>
<dbReference type="Proteomes" id="UP000039370">
    <property type="component" value="Unassembled WGS sequence"/>
</dbReference>
<dbReference type="InterPro" id="IPR000836">
    <property type="entry name" value="PRTase_dom"/>
</dbReference>
<name>A0A0B7IEE4_9FLAO</name>
<protein>
    <submittedName>
        <fullName evidence="3">Putative Calpain-1</fullName>
        <ecNumber evidence="3">3.4.22.52</ecNumber>
    </submittedName>
</protein>
<dbReference type="PANTHER" id="PTHR47505">
    <property type="entry name" value="DNA UTILIZATION PROTEIN YHGH"/>
    <property type="match status" value="1"/>
</dbReference>
<dbReference type="EC" id="3.4.22.52" evidence="3"/>
<reference evidence="4" key="1">
    <citation type="submission" date="2015-01" db="EMBL/GenBank/DDBJ databases">
        <authorList>
            <person name="MANFREDI Pablo"/>
        </authorList>
    </citation>
    <scope>NUCLEOTIDE SEQUENCE [LARGE SCALE GENOMIC DNA]</scope>
    <source>
        <strain evidence="4">Cc11</strain>
    </source>
</reference>
<feature type="domain" description="Phosphoribosyltransferase" evidence="2">
    <location>
        <begin position="176"/>
        <end position="266"/>
    </location>
</feature>
<dbReference type="Gene3D" id="3.40.50.2020">
    <property type="match status" value="1"/>
</dbReference>
<dbReference type="GO" id="GO:0004198">
    <property type="term" value="F:calcium-dependent cysteine-type endopeptidase activity"/>
    <property type="evidence" value="ECO:0007669"/>
    <property type="project" value="UniProtKB-EC"/>
</dbReference>
<dbReference type="InterPro" id="IPR029057">
    <property type="entry name" value="PRTase-like"/>
</dbReference>